<accession>A0A0C2XXF3</accession>
<evidence type="ECO:0000256" key="1">
    <source>
        <dbReference type="ARBA" id="ARBA00023186"/>
    </source>
</evidence>
<protein>
    <recommendedName>
        <fullName evidence="3">DnaJ-like protein C11 C-terminal domain-containing protein</fullName>
    </recommendedName>
</protein>
<keyword evidence="2" id="KW-0472">Membrane</keyword>
<reference evidence="5" key="2">
    <citation type="submission" date="2015-01" db="EMBL/GenBank/DDBJ databases">
        <title>Evolutionary Origins and Diversification of the Mycorrhizal Mutualists.</title>
        <authorList>
            <consortium name="DOE Joint Genome Institute"/>
            <consortium name="Mycorrhizal Genomics Consortium"/>
            <person name="Kohler A."/>
            <person name="Kuo A."/>
            <person name="Nagy L.G."/>
            <person name="Floudas D."/>
            <person name="Copeland A."/>
            <person name="Barry K.W."/>
            <person name="Cichocki N."/>
            <person name="Veneault-Fourrey C."/>
            <person name="LaButti K."/>
            <person name="Lindquist E.A."/>
            <person name="Lipzen A."/>
            <person name="Lundell T."/>
            <person name="Morin E."/>
            <person name="Murat C."/>
            <person name="Riley R."/>
            <person name="Ohm R."/>
            <person name="Sun H."/>
            <person name="Tunlid A."/>
            <person name="Henrissat B."/>
            <person name="Grigoriev I.V."/>
            <person name="Hibbett D.S."/>
            <person name="Martin F."/>
        </authorList>
    </citation>
    <scope>NUCLEOTIDE SEQUENCE [LARGE SCALE GENOMIC DNA]</scope>
    <source>
        <strain evidence="5">h7</strain>
    </source>
</reference>
<sequence>MSLLELSVDLRASVQCGFTGLLVSLGAKWSNDSTELASTLFLNPSGIVLELNLSYLEQQLSLPIVLSTDFSPFLALAAAVVPSAAIVLGYHFLIIPRRRSRRLAHILAARKAFEEDSDARRERTAIEALLKGAVRKSIRVETEREGLIIQNAVYGAAETDDTTENIWLDVTTPTQALVHNSQLHIPGGDTKAALQGFSDPAPFTLKSLRIRYIFRGRMHYAEIPDYLPVVLPLAEHQVDGIFDQP</sequence>
<dbReference type="PANTHER" id="PTHR44157:SF1">
    <property type="entry name" value="DNAJ HOMOLOG SUBFAMILY C MEMBER 11"/>
    <property type="match status" value="1"/>
</dbReference>
<dbReference type="InterPro" id="IPR024586">
    <property type="entry name" value="DnaJ-like_C11_C"/>
</dbReference>
<dbReference type="EMBL" id="KN831778">
    <property type="protein sequence ID" value="KIM42338.1"/>
    <property type="molecule type" value="Genomic_DNA"/>
</dbReference>
<dbReference type="PANTHER" id="PTHR44157">
    <property type="entry name" value="DNAJ HOMOLOG SUBFAMILY C MEMBER 11"/>
    <property type="match status" value="1"/>
</dbReference>
<gene>
    <name evidence="4" type="ORF">M413DRAFT_131727</name>
</gene>
<evidence type="ECO:0000259" key="3">
    <source>
        <dbReference type="Pfam" id="PF11875"/>
    </source>
</evidence>
<dbReference type="STRING" id="686832.A0A0C2XXF3"/>
<dbReference type="GO" id="GO:0005739">
    <property type="term" value="C:mitochondrion"/>
    <property type="evidence" value="ECO:0007669"/>
    <property type="project" value="GOC"/>
</dbReference>
<evidence type="ECO:0000313" key="5">
    <source>
        <dbReference type="Proteomes" id="UP000053424"/>
    </source>
</evidence>
<feature type="domain" description="DnaJ-like protein C11 C-terminal" evidence="3">
    <location>
        <begin position="113"/>
        <end position="232"/>
    </location>
</feature>
<keyword evidence="5" id="KW-1185">Reference proteome</keyword>
<dbReference type="GO" id="GO:0042407">
    <property type="term" value="P:cristae formation"/>
    <property type="evidence" value="ECO:0007669"/>
    <property type="project" value="TreeGrafter"/>
</dbReference>
<feature type="transmembrane region" description="Helical" evidence="2">
    <location>
        <begin position="70"/>
        <end position="93"/>
    </location>
</feature>
<proteinExistence type="predicted"/>
<dbReference type="OrthoDB" id="10248838at2759"/>
<keyword evidence="2" id="KW-1133">Transmembrane helix</keyword>
<keyword evidence="2" id="KW-0812">Transmembrane</keyword>
<evidence type="ECO:0000256" key="2">
    <source>
        <dbReference type="SAM" id="Phobius"/>
    </source>
</evidence>
<dbReference type="InterPro" id="IPR052243">
    <property type="entry name" value="Mito_inner_membrane_organizer"/>
</dbReference>
<name>A0A0C2XXF3_HEBCY</name>
<dbReference type="Pfam" id="PF11875">
    <property type="entry name" value="DnaJ-like_C11_C"/>
    <property type="match status" value="1"/>
</dbReference>
<dbReference type="AlphaFoldDB" id="A0A0C2XXF3"/>
<dbReference type="HOGENOM" id="CLU_1133695_0_0_1"/>
<dbReference type="Proteomes" id="UP000053424">
    <property type="component" value="Unassembled WGS sequence"/>
</dbReference>
<keyword evidence="1" id="KW-0143">Chaperone</keyword>
<organism evidence="4 5">
    <name type="scientific">Hebeloma cylindrosporum</name>
    <dbReference type="NCBI Taxonomy" id="76867"/>
    <lineage>
        <taxon>Eukaryota</taxon>
        <taxon>Fungi</taxon>
        <taxon>Dikarya</taxon>
        <taxon>Basidiomycota</taxon>
        <taxon>Agaricomycotina</taxon>
        <taxon>Agaricomycetes</taxon>
        <taxon>Agaricomycetidae</taxon>
        <taxon>Agaricales</taxon>
        <taxon>Agaricineae</taxon>
        <taxon>Hymenogastraceae</taxon>
        <taxon>Hebeloma</taxon>
    </lineage>
</organism>
<evidence type="ECO:0000313" key="4">
    <source>
        <dbReference type="EMBL" id="KIM42338.1"/>
    </source>
</evidence>
<reference evidence="4 5" key="1">
    <citation type="submission" date="2014-04" db="EMBL/GenBank/DDBJ databases">
        <authorList>
            <consortium name="DOE Joint Genome Institute"/>
            <person name="Kuo A."/>
            <person name="Gay G."/>
            <person name="Dore J."/>
            <person name="Kohler A."/>
            <person name="Nagy L.G."/>
            <person name="Floudas D."/>
            <person name="Copeland A."/>
            <person name="Barry K.W."/>
            <person name="Cichocki N."/>
            <person name="Veneault-Fourrey C."/>
            <person name="LaButti K."/>
            <person name="Lindquist E.A."/>
            <person name="Lipzen A."/>
            <person name="Lundell T."/>
            <person name="Morin E."/>
            <person name="Murat C."/>
            <person name="Sun H."/>
            <person name="Tunlid A."/>
            <person name="Henrissat B."/>
            <person name="Grigoriev I.V."/>
            <person name="Hibbett D.S."/>
            <person name="Martin F."/>
            <person name="Nordberg H.P."/>
            <person name="Cantor M.N."/>
            <person name="Hua S.X."/>
        </authorList>
    </citation>
    <scope>NUCLEOTIDE SEQUENCE [LARGE SCALE GENOMIC DNA]</scope>
    <source>
        <strain evidence="5">h7</strain>
    </source>
</reference>